<dbReference type="Proteomes" id="UP001314263">
    <property type="component" value="Unassembled WGS sequence"/>
</dbReference>
<dbReference type="Pfam" id="PF13862">
    <property type="entry name" value="BCCIP"/>
    <property type="match status" value="1"/>
</dbReference>
<feature type="region of interest" description="Disordered" evidence="3">
    <location>
        <begin position="1"/>
        <end position="37"/>
    </location>
</feature>
<dbReference type="PANTHER" id="PTHR13261">
    <property type="entry name" value="BRCA2 AND CDKN1A INTERACTING PROTEIN"/>
    <property type="match status" value="1"/>
</dbReference>
<dbReference type="AlphaFoldDB" id="A0AAV1HYB7"/>
<comment type="caution">
    <text evidence="4">The sequence shown here is derived from an EMBL/GenBank/DDBJ whole genome shotgun (WGS) entry which is preliminary data.</text>
</comment>
<protein>
    <recommendedName>
        <fullName evidence="2">Protein BCCIP homolog</fullName>
    </recommendedName>
</protein>
<dbReference type="GO" id="GO:0005634">
    <property type="term" value="C:nucleus"/>
    <property type="evidence" value="ECO:0007669"/>
    <property type="project" value="TreeGrafter"/>
</dbReference>
<proteinExistence type="inferred from homology"/>
<feature type="region of interest" description="Disordered" evidence="3">
    <location>
        <begin position="212"/>
        <end position="235"/>
    </location>
</feature>
<evidence type="ECO:0000256" key="2">
    <source>
        <dbReference type="PIRNR" id="PIRNR028983"/>
    </source>
</evidence>
<dbReference type="EMBL" id="CAUYUE010000004">
    <property type="protein sequence ID" value="CAK0762608.1"/>
    <property type="molecule type" value="Genomic_DNA"/>
</dbReference>
<keyword evidence="5" id="KW-1185">Reference proteome</keyword>
<dbReference type="PANTHER" id="PTHR13261:SF0">
    <property type="entry name" value="BRCA2 AND CDKN1A-INTERACTING PROTEIN"/>
    <property type="match status" value="1"/>
</dbReference>
<dbReference type="PIRSF" id="PIRSF028983">
    <property type="entry name" value="BCP1"/>
    <property type="match status" value="1"/>
</dbReference>
<evidence type="ECO:0000313" key="4">
    <source>
        <dbReference type="EMBL" id="CAK0762608.1"/>
    </source>
</evidence>
<sequence>MADQAQPSTSSSYTSESSEEDDAQQSDEGQDRSGGDEDVINVDLEFFDPSEIDYHGLKMLLRSLLDAEDFPGCTDLVEAIIRQRSVGTVVKTAETDDPIGVATVLNLSRHSTLSGLQNLKAFLMNHCPTKELQASLNEAWAMDGAGVVINERLLNCPPQLASPLHHGLFDEEIPWAVEDEPTEELRHSFDFKYYLFISRVYQDMFQEDGKQAAAQQGASKPRKRQKVQTTEKRGSGVVYTRPEDQFYHQHSSWSFLFPTNNRPTRKDELQPLRIVMWLKSAAARAARLELYKAIGNMAIGQEPEPLLQGAASKVQ</sequence>
<dbReference type="InterPro" id="IPR025602">
    <property type="entry name" value="BCP1_family"/>
</dbReference>
<organism evidence="4 5">
    <name type="scientific">Coccomyxa viridis</name>
    <dbReference type="NCBI Taxonomy" id="1274662"/>
    <lineage>
        <taxon>Eukaryota</taxon>
        <taxon>Viridiplantae</taxon>
        <taxon>Chlorophyta</taxon>
        <taxon>core chlorophytes</taxon>
        <taxon>Trebouxiophyceae</taxon>
        <taxon>Trebouxiophyceae incertae sedis</taxon>
        <taxon>Coccomyxaceae</taxon>
        <taxon>Coccomyxa</taxon>
    </lineage>
</organism>
<evidence type="ECO:0000256" key="1">
    <source>
        <dbReference type="ARBA" id="ARBA00006781"/>
    </source>
</evidence>
<name>A0AAV1HYB7_9CHLO</name>
<comment type="similarity">
    <text evidence="1 2">Belongs to the BCP1 family.</text>
</comment>
<gene>
    <name evidence="4" type="ORF">CVIRNUC_002974</name>
</gene>
<reference evidence="4 5" key="1">
    <citation type="submission" date="2023-10" db="EMBL/GenBank/DDBJ databases">
        <authorList>
            <person name="Maclean D."/>
            <person name="Macfadyen A."/>
        </authorList>
    </citation>
    <scope>NUCLEOTIDE SEQUENCE [LARGE SCALE GENOMIC DNA]</scope>
</reference>
<evidence type="ECO:0000256" key="3">
    <source>
        <dbReference type="SAM" id="MobiDB-lite"/>
    </source>
</evidence>
<accession>A0AAV1HYB7</accession>
<evidence type="ECO:0000313" key="5">
    <source>
        <dbReference type="Proteomes" id="UP001314263"/>
    </source>
</evidence>